<feature type="chain" id="PRO_5005187907" description="PLOD1-3-like GT domain-containing protein" evidence="3">
    <location>
        <begin position="28"/>
        <end position="423"/>
    </location>
</feature>
<feature type="region of interest" description="Disordered" evidence="1">
    <location>
        <begin position="400"/>
        <end position="423"/>
    </location>
</feature>
<dbReference type="Proteomes" id="UP000041254">
    <property type="component" value="Unassembled WGS sequence"/>
</dbReference>
<keyword evidence="3" id="KW-0732">Signal</keyword>
<keyword evidence="2" id="KW-0472">Membrane</keyword>
<dbReference type="InterPro" id="IPR057589">
    <property type="entry name" value="GT_PLOD"/>
</dbReference>
<name>A0A0G4ENF1_VITBC</name>
<dbReference type="OrthoDB" id="69177at2759"/>
<evidence type="ECO:0000256" key="1">
    <source>
        <dbReference type="SAM" id="MobiDB-lite"/>
    </source>
</evidence>
<evidence type="ECO:0000313" key="5">
    <source>
        <dbReference type="EMBL" id="CEL98361.1"/>
    </source>
</evidence>
<reference evidence="5 6" key="1">
    <citation type="submission" date="2014-11" db="EMBL/GenBank/DDBJ databases">
        <authorList>
            <person name="Zhu J."/>
            <person name="Qi W."/>
            <person name="Song R."/>
        </authorList>
    </citation>
    <scope>NUCLEOTIDE SEQUENCE [LARGE SCALE GENOMIC DNA]</scope>
</reference>
<dbReference type="EMBL" id="CDMY01000269">
    <property type="protein sequence ID" value="CEL98361.1"/>
    <property type="molecule type" value="Genomic_DNA"/>
</dbReference>
<keyword evidence="2" id="KW-1133">Transmembrane helix</keyword>
<proteinExistence type="predicted"/>
<dbReference type="CDD" id="cd22997">
    <property type="entry name" value="GT_LH"/>
    <property type="match status" value="1"/>
</dbReference>
<evidence type="ECO:0000256" key="2">
    <source>
        <dbReference type="SAM" id="Phobius"/>
    </source>
</evidence>
<feature type="compositionally biased region" description="Basic and acidic residues" evidence="1">
    <location>
        <begin position="413"/>
        <end position="423"/>
    </location>
</feature>
<feature type="signal peptide" evidence="3">
    <location>
        <begin position="1"/>
        <end position="27"/>
    </location>
</feature>
<dbReference type="Pfam" id="PF25342">
    <property type="entry name" value="GT_PLOD"/>
    <property type="match status" value="1"/>
</dbReference>
<gene>
    <name evidence="5" type="ORF">Vbra_22897</name>
</gene>
<evidence type="ECO:0000313" key="6">
    <source>
        <dbReference type="Proteomes" id="UP000041254"/>
    </source>
</evidence>
<dbReference type="VEuPathDB" id="CryptoDB:Vbra_22897"/>
<evidence type="ECO:0000259" key="4">
    <source>
        <dbReference type="Pfam" id="PF25342"/>
    </source>
</evidence>
<sequence length="423" mass="48283">MAASLSTHQLLAALALCLLSVLHVASADDHHYAFTQRSADHPACQRVLTNTTINAPPTATHNLTLITVATSNRGYLPALLESAKRYKINVVILGWGWRWKGTSTKIFLLKEALRCLPPDSLVMFSDGFDTFLNSPPEEILSRFFSYRRKLIFSAEPDPADVEDPMLRWLMLVGRYVVHHLPHTWSQDINSGGWIGYAQTALLFFEELMTTIEVPSDTNDQPLINAFAWEFGRDRFREDWGLDYRRELFYCLWPKKLLDAYWQTLFHFTDKNFDWTGVLDVDRDEKRVVRVYNGVKPSVIHANGCINLDSFCAGVELPAKIKRDKTTKQCFFKVYYAVRAATIGGVLAVLGLLWLIIARCCGKRRSPSTDSARLAQLIEDVRRLQDAIGVEHAGNNGRYYRKDPLINGTGKPEFTPERELRRRK</sequence>
<keyword evidence="6" id="KW-1185">Reference proteome</keyword>
<protein>
    <recommendedName>
        <fullName evidence="4">PLOD1-3-like GT domain-containing protein</fullName>
    </recommendedName>
</protein>
<feature type="domain" description="PLOD1-3-like GT" evidence="4">
    <location>
        <begin position="61"/>
        <end position="250"/>
    </location>
</feature>
<dbReference type="STRING" id="1169540.A0A0G4ENF1"/>
<accession>A0A0G4ENF1</accession>
<dbReference type="InParanoid" id="A0A0G4ENF1"/>
<evidence type="ECO:0000256" key="3">
    <source>
        <dbReference type="SAM" id="SignalP"/>
    </source>
</evidence>
<organism evidence="5 6">
    <name type="scientific">Vitrella brassicaformis (strain CCMP3155)</name>
    <dbReference type="NCBI Taxonomy" id="1169540"/>
    <lineage>
        <taxon>Eukaryota</taxon>
        <taxon>Sar</taxon>
        <taxon>Alveolata</taxon>
        <taxon>Colpodellida</taxon>
        <taxon>Vitrellaceae</taxon>
        <taxon>Vitrella</taxon>
    </lineage>
</organism>
<dbReference type="AlphaFoldDB" id="A0A0G4ENF1"/>
<feature type="transmembrane region" description="Helical" evidence="2">
    <location>
        <begin position="333"/>
        <end position="356"/>
    </location>
</feature>
<keyword evidence="2" id="KW-0812">Transmembrane</keyword>